<protein>
    <submittedName>
        <fullName evidence="1">Uncharacterized protein</fullName>
    </submittedName>
</protein>
<name>A0A331MGL0_KLEPN</name>
<reference evidence="1 2" key="1">
    <citation type="submission" date="2018-06" db="EMBL/GenBank/DDBJ databases">
        <authorList>
            <consortium name="Pathogen Informatics"/>
            <person name="Doyle S."/>
        </authorList>
    </citation>
    <scope>NUCLEOTIDE SEQUENCE [LARGE SCALE GENOMIC DNA]</scope>
    <source>
        <strain evidence="1 2">NCTC13443</strain>
    </source>
</reference>
<proteinExistence type="predicted"/>
<evidence type="ECO:0000313" key="1">
    <source>
        <dbReference type="EMBL" id="STV74866.1"/>
    </source>
</evidence>
<dbReference type="AlphaFoldDB" id="A0A331MGL0"/>
<gene>
    <name evidence="1" type="ORF">NCTC13443_07083</name>
</gene>
<accession>A0A331MGL0</accession>
<dbReference type="Proteomes" id="UP000255518">
    <property type="component" value="Unassembled WGS sequence"/>
</dbReference>
<sequence>MLALRFPPGFSYDPVMGFDYGISNRRFPLHNTDGKDRPAAVRSDVTQTVGEVAFTLPTQPGNAMGRYAGQSTMIDIQGTQKFEPVEQTVSSSRVVTNLEVAKPDETTDIAGEHFTQKFVQVIANIRC</sequence>
<organism evidence="1 2">
    <name type="scientific">Klebsiella pneumoniae</name>
    <dbReference type="NCBI Taxonomy" id="573"/>
    <lineage>
        <taxon>Bacteria</taxon>
        <taxon>Pseudomonadati</taxon>
        <taxon>Pseudomonadota</taxon>
        <taxon>Gammaproteobacteria</taxon>
        <taxon>Enterobacterales</taxon>
        <taxon>Enterobacteriaceae</taxon>
        <taxon>Klebsiella/Raoultella group</taxon>
        <taxon>Klebsiella</taxon>
        <taxon>Klebsiella pneumoniae complex</taxon>
    </lineage>
</organism>
<dbReference type="EMBL" id="UGKT01000002">
    <property type="protein sequence ID" value="STV74866.1"/>
    <property type="molecule type" value="Genomic_DNA"/>
</dbReference>
<evidence type="ECO:0000313" key="2">
    <source>
        <dbReference type="Proteomes" id="UP000255518"/>
    </source>
</evidence>